<evidence type="ECO:0000256" key="3">
    <source>
        <dbReference type="ARBA" id="ARBA00005119"/>
    </source>
</evidence>
<keyword evidence="11 18" id="KW-0812">Transmembrane</keyword>
<dbReference type="PROSITE" id="PS01315">
    <property type="entry name" value="CDS"/>
    <property type="match status" value="1"/>
</dbReference>
<dbReference type="PANTHER" id="PTHR46382:SF1">
    <property type="entry name" value="PHOSPHATIDATE CYTIDYLYLTRANSFERASE"/>
    <property type="match status" value="1"/>
</dbReference>
<comment type="pathway">
    <text evidence="4">Lipid metabolism.</text>
</comment>
<dbReference type="GO" id="GO:0004605">
    <property type="term" value="F:phosphatidate cytidylyltransferase activity"/>
    <property type="evidence" value="ECO:0007669"/>
    <property type="project" value="UniProtKB-EC"/>
</dbReference>
<dbReference type="Proteomes" id="UP000018031">
    <property type="component" value="Unassembled WGS sequence"/>
</dbReference>
<keyword evidence="9" id="KW-0444">Lipid biosynthesis</keyword>
<keyword evidence="8" id="KW-1003">Cell membrane</keyword>
<accession>S4NAY4</accession>
<keyword evidence="12 18" id="KW-0548">Nucleotidyltransferase</keyword>
<keyword evidence="16" id="KW-0594">Phospholipid biosynthesis</keyword>
<evidence type="ECO:0000256" key="1">
    <source>
        <dbReference type="ARBA" id="ARBA00001698"/>
    </source>
</evidence>
<sequence length="281" mass="31294">MKTLIIRSISGLVYVALLVCPIFFKLPGFYVAVFSLIALLSLREFALLVNLNRKRWLRTILDCLAGAYLFMGHLLYCTDTMGIEVFFPYLFYLLYTLIRNIYSDREQMVRDTSLTFMGQAYVVLPLLCANLIAFGPHTTSFQDMRVGLLLTVFVLIWVNDTFAFLSGLSFGRRKLFPSVSPKKTWEGFLGGVLASMIAATLIGRFLIEGGGGSNFLMWPLLGLIVSATSTWGDLFESNLKRLAGVKDSGNLIPGHGGMLDRIDSALFALPAAFFVYTVFIP</sequence>
<evidence type="ECO:0000256" key="4">
    <source>
        <dbReference type="ARBA" id="ARBA00005189"/>
    </source>
</evidence>
<dbReference type="AlphaFoldDB" id="S4NAY4"/>
<feature type="transmembrane region" description="Helical" evidence="19">
    <location>
        <begin position="5"/>
        <end position="24"/>
    </location>
</feature>
<evidence type="ECO:0000313" key="21">
    <source>
        <dbReference type="Proteomes" id="UP000018031"/>
    </source>
</evidence>
<feature type="transmembrane region" description="Helical" evidence="19">
    <location>
        <begin position="82"/>
        <end position="102"/>
    </location>
</feature>
<keyword evidence="15 19" id="KW-0472">Membrane</keyword>
<dbReference type="GO" id="GO:0005886">
    <property type="term" value="C:plasma membrane"/>
    <property type="evidence" value="ECO:0007669"/>
    <property type="project" value="UniProtKB-SubCell"/>
</dbReference>
<evidence type="ECO:0000256" key="19">
    <source>
        <dbReference type="SAM" id="Phobius"/>
    </source>
</evidence>
<comment type="catalytic activity">
    <reaction evidence="1 18">
        <text>a 1,2-diacyl-sn-glycero-3-phosphate + CTP + H(+) = a CDP-1,2-diacyl-sn-glycerol + diphosphate</text>
        <dbReference type="Rhea" id="RHEA:16229"/>
        <dbReference type="ChEBI" id="CHEBI:15378"/>
        <dbReference type="ChEBI" id="CHEBI:33019"/>
        <dbReference type="ChEBI" id="CHEBI:37563"/>
        <dbReference type="ChEBI" id="CHEBI:58332"/>
        <dbReference type="ChEBI" id="CHEBI:58608"/>
        <dbReference type="EC" id="2.7.7.41"/>
    </reaction>
</comment>
<keyword evidence="17" id="KW-1208">Phospholipid metabolism</keyword>
<dbReference type="GO" id="GO:0016024">
    <property type="term" value="P:CDP-diacylglycerol biosynthetic process"/>
    <property type="evidence" value="ECO:0007669"/>
    <property type="project" value="UniProtKB-UniPathway"/>
</dbReference>
<evidence type="ECO:0000256" key="5">
    <source>
        <dbReference type="ARBA" id="ARBA00010185"/>
    </source>
</evidence>
<feature type="transmembrane region" description="Helical" evidence="19">
    <location>
        <begin position="114"/>
        <end position="134"/>
    </location>
</feature>
<keyword evidence="10 18" id="KW-0808">Transferase</keyword>
<reference evidence="20 21" key="2">
    <citation type="journal article" date="2013" name="Genome Announc.">
        <title>Draft Genome Sequences of Porphyromonas crevioricanis JCM 15906T and Porphyromonas cansulci JCM 13913T Isolated from a Canine Oral Cavity.</title>
        <authorList>
            <person name="Sakamoto M."/>
            <person name="Tanaka N."/>
            <person name="Shiwa Y."/>
            <person name="Yoshikawa H."/>
            <person name="Ohkuma M."/>
        </authorList>
    </citation>
    <scope>NUCLEOTIDE SEQUENCE [LARGE SCALE GENOMIC DNA]</scope>
    <source>
        <strain evidence="20 21">JCM 15906</strain>
    </source>
</reference>
<dbReference type="EMBL" id="BAOU01000002">
    <property type="protein sequence ID" value="GAD04370.1"/>
    <property type="molecule type" value="Genomic_DNA"/>
</dbReference>
<evidence type="ECO:0000256" key="11">
    <source>
        <dbReference type="ARBA" id="ARBA00022692"/>
    </source>
</evidence>
<dbReference type="UniPathway" id="UPA00557">
    <property type="reaction ID" value="UER00614"/>
</dbReference>
<dbReference type="RefSeq" id="WP_023935768.1">
    <property type="nucleotide sequence ID" value="NZ_BAOU01000002.1"/>
</dbReference>
<evidence type="ECO:0000256" key="17">
    <source>
        <dbReference type="ARBA" id="ARBA00023264"/>
    </source>
</evidence>
<evidence type="ECO:0000313" key="20">
    <source>
        <dbReference type="EMBL" id="GAD04370.1"/>
    </source>
</evidence>
<evidence type="ECO:0000256" key="14">
    <source>
        <dbReference type="ARBA" id="ARBA00023098"/>
    </source>
</evidence>
<feature type="transmembrane region" description="Helical" evidence="19">
    <location>
        <begin position="188"/>
        <end position="207"/>
    </location>
</feature>
<evidence type="ECO:0000256" key="10">
    <source>
        <dbReference type="ARBA" id="ARBA00022679"/>
    </source>
</evidence>
<evidence type="ECO:0000256" key="8">
    <source>
        <dbReference type="ARBA" id="ARBA00022475"/>
    </source>
</evidence>
<proteinExistence type="inferred from homology"/>
<evidence type="ECO:0000256" key="6">
    <source>
        <dbReference type="ARBA" id="ARBA00012487"/>
    </source>
</evidence>
<dbReference type="PANTHER" id="PTHR46382">
    <property type="entry name" value="PHOSPHATIDATE CYTIDYLYLTRANSFERASE"/>
    <property type="match status" value="1"/>
</dbReference>
<dbReference type="EC" id="2.7.7.41" evidence="6 18"/>
<evidence type="ECO:0000256" key="2">
    <source>
        <dbReference type="ARBA" id="ARBA00004651"/>
    </source>
</evidence>
<comment type="caution">
    <text evidence="20">The sequence shown here is derived from an EMBL/GenBank/DDBJ whole genome shotgun (WGS) entry which is preliminary data.</text>
</comment>
<organism evidence="20 21">
    <name type="scientific">Porphyromonas crevioricanis JCM 15906</name>
    <dbReference type="NCBI Taxonomy" id="1305617"/>
    <lineage>
        <taxon>Bacteria</taxon>
        <taxon>Pseudomonadati</taxon>
        <taxon>Bacteroidota</taxon>
        <taxon>Bacteroidia</taxon>
        <taxon>Bacteroidales</taxon>
        <taxon>Porphyromonadaceae</taxon>
        <taxon>Porphyromonas</taxon>
    </lineage>
</organism>
<comment type="similarity">
    <text evidence="5 18">Belongs to the CDS family.</text>
</comment>
<dbReference type="InterPro" id="IPR000374">
    <property type="entry name" value="PC_trans"/>
</dbReference>
<name>S4NAY4_9PORP</name>
<protein>
    <recommendedName>
        <fullName evidence="7 18">Phosphatidate cytidylyltransferase</fullName>
        <ecNumber evidence="6 18">2.7.7.41</ecNumber>
    </recommendedName>
</protein>
<comment type="pathway">
    <text evidence="3 18">Phospholipid metabolism; CDP-diacylglycerol biosynthesis; CDP-diacylglycerol from sn-glycerol 3-phosphate: step 3/3.</text>
</comment>
<evidence type="ECO:0000256" key="15">
    <source>
        <dbReference type="ARBA" id="ARBA00023136"/>
    </source>
</evidence>
<evidence type="ECO:0000256" key="16">
    <source>
        <dbReference type="ARBA" id="ARBA00023209"/>
    </source>
</evidence>
<comment type="subcellular location">
    <subcellularLocation>
        <location evidence="2">Cell membrane</location>
        <topology evidence="2">Multi-pass membrane protein</topology>
    </subcellularLocation>
</comment>
<keyword evidence="14" id="KW-0443">Lipid metabolism</keyword>
<evidence type="ECO:0000256" key="7">
    <source>
        <dbReference type="ARBA" id="ARBA00019373"/>
    </source>
</evidence>
<feature type="transmembrane region" description="Helical" evidence="19">
    <location>
        <begin position="146"/>
        <end position="168"/>
    </location>
</feature>
<evidence type="ECO:0000256" key="12">
    <source>
        <dbReference type="ARBA" id="ARBA00022695"/>
    </source>
</evidence>
<feature type="transmembrane region" description="Helical" evidence="19">
    <location>
        <begin position="262"/>
        <end position="280"/>
    </location>
</feature>
<keyword evidence="13 19" id="KW-1133">Transmembrane helix</keyword>
<reference evidence="21" key="1">
    <citation type="journal article" date="2013" name="Genome">
        <title>Draft Genome Sequences of Porphyromonas crevioricanis JCM 15906T and Porphyromonas cansulci JCM 13913T Isolated from a Canine Oral Cavity.</title>
        <authorList>
            <person name="Sakamoto M."/>
            <person name="Tanaka N."/>
            <person name="Shiwa Y."/>
            <person name="Yoshikawa H."/>
            <person name="Ohkuma M."/>
        </authorList>
    </citation>
    <scope>NUCLEOTIDE SEQUENCE [LARGE SCALE GENOMIC DNA]</scope>
    <source>
        <strain evidence="21">JCM 15906</strain>
    </source>
</reference>
<evidence type="ECO:0000256" key="13">
    <source>
        <dbReference type="ARBA" id="ARBA00022989"/>
    </source>
</evidence>
<gene>
    <name evidence="20" type="ORF">PORCRE_54</name>
</gene>
<dbReference type="Pfam" id="PF01148">
    <property type="entry name" value="CTP_transf_1"/>
    <property type="match status" value="1"/>
</dbReference>
<evidence type="ECO:0000256" key="18">
    <source>
        <dbReference type="RuleBase" id="RU003938"/>
    </source>
</evidence>
<evidence type="ECO:0000256" key="9">
    <source>
        <dbReference type="ARBA" id="ARBA00022516"/>
    </source>
</evidence>